<reference evidence="1 2" key="1">
    <citation type="submission" date="2012-12" db="EMBL/GenBank/DDBJ databases">
        <title>Genome Assembly of Photobacterium sp. AK15.</title>
        <authorList>
            <person name="Khatri I."/>
            <person name="Vaidya B."/>
            <person name="Srinivas T.N.R."/>
            <person name="Subramanian S."/>
            <person name="Pinnaka A."/>
        </authorList>
    </citation>
    <scope>NUCLEOTIDE SEQUENCE [LARGE SCALE GENOMIC DNA]</scope>
    <source>
        <strain evidence="1 2">AK15</strain>
    </source>
</reference>
<dbReference type="OrthoDB" id="5826364at2"/>
<dbReference type="Proteomes" id="UP000011134">
    <property type="component" value="Unassembled WGS sequence"/>
</dbReference>
<dbReference type="AlphaFoldDB" id="L8JBL6"/>
<protein>
    <submittedName>
        <fullName evidence="1">Uncharacterized protein</fullName>
    </submittedName>
</protein>
<keyword evidence="2" id="KW-1185">Reference proteome</keyword>
<evidence type="ECO:0000313" key="2">
    <source>
        <dbReference type="Proteomes" id="UP000011134"/>
    </source>
</evidence>
<name>L8JBL6_9GAMM</name>
<accession>L8JBL6</accession>
<organism evidence="1 2">
    <name type="scientific">Photobacterium marinum</name>
    <dbReference type="NCBI Taxonomy" id="1056511"/>
    <lineage>
        <taxon>Bacteria</taxon>
        <taxon>Pseudomonadati</taxon>
        <taxon>Pseudomonadota</taxon>
        <taxon>Gammaproteobacteria</taxon>
        <taxon>Vibrionales</taxon>
        <taxon>Vibrionaceae</taxon>
        <taxon>Photobacterium</taxon>
    </lineage>
</organism>
<dbReference type="EMBL" id="AMZO01000016">
    <property type="protein sequence ID" value="ELR65663.1"/>
    <property type="molecule type" value="Genomic_DNA"/>
</dbReference>
<sequence>MLSSDVDGVKRDISTKVNDIFDSYERDHNCLPTMEEFRTLFDNYAEQYIGSDNRRNAANKKHEQSIRDKREMVIWQVASELEAEQRYLRAD</sequence>
<dbReference type="RefSeq" id="WP_007465593.1">
    <property type="nucleotide sequence ID" value="NZ_AMZO01000016.1"/>
</dbReference>
<evidence type="ECO:0000313" key="1">
    <source>
        <dbReference type="EMBL" id="ELR65663.1"/>
    </source>
</evidence>
<comment type="caution">
    <text evidence="1">The sequence shown here is derived from an EMBL/GenBank/DDBJ whole genome shotgun (WGS) entry which is preliminary data.</text>
</comment>
<proteinExistence type="predicted"/>
<gene>
    <name evidence="1" type="ORF">C942_00746</name>
</gene>
<dbReference type="PATRIC" id="fig|1056511.3.peg.2236"/>